<comment type="caution">
    <text evidence="2">The sequence shown here is derived from an EMBL/GenBank/DDBJ whole genome shotgun (WGS) entry which is preliminary data.</text>
</comment>
<feature type="compositionally biased region" description="Basic and acidic residues" evidence="1">
    <location>
        <begin position="11"/>
        <end position="45"/>
    </location>
</feature>
<dbReference type="EMBL" id="SHOA02000036">
    <property type="protein sequence ID" value="TDH73337.1"/>
    <property type="molecule type" value="Genomic_DNA"/>
</dbReference>
<dbReference type="KEGG" id="blac:94351631"/>
<reference evidence="2 4" key="1">
    <citation type="journal article" date="2021" name="Genome Biol.">
        <title>AFLAP: assembly-free linkage analysis pipeline using k-mers from genome sequencing data.</title>
        <authorList>
            <person name="Fletcher K."/>
            <person name="Zhang L."/>
            <person name="Gil J."/>
            <person name="Han R."/>
            <person name="Cavanaugh K."/>
            <person name="Michelmore R."/>
        </authorList>
    </citation>
    <scope>NUCLEOTIDE SEQUENCE [LARGE SCALE GENOMIC DNA]</scope>
    <source>
        <strain evidence="2 4">SF5</strain>
    </source>
</reference>
<organism evidence="2 4">
    <name type="scientific">Bremia lactucae</name>
    <name type="common">Lettuce downy mildew</name>
    <dbReference type="NCBI Taxonomy" id="4779"/>
    <lineage>
        <taxon>Eukaryota</taxon>
        <taxon>Sar</taxon>
        <taxon>Stramenopiles</taxon>
        <taxon>Oomycota</taxon>
        <taxon>Peronosporomycetes</taxon>
        <taxon>Peronosporales</taxon>
        <taxon>Peronosporaceae</taxon>
        <taxon>Bremia</taxon>
    </lineage>
</organism>
<name>A0A976NYX2_BRELC</name>
<feature type="region of interest" description="Disordered" evidence="1">
    <location>
        <begin position="1"/>
        <end position="74"/>
    </location>
</feature>
<evidence type="ECO:0000313" key="2">
    <source>
        <dbReference type="EMBL" id="TDH73164.1"/>
    </source>
</evidence>
<evidence type="ECO:0000313" key="4">
    <source>
        <dbReference type="Proteomes" id="UP000294530"/>
    </source>
</evidence>
<dbReference type="Proteomes" id="UP000294530">
    <property type="component" value="Unassembled WGS sequence"/>
</dbReference>
<protein>
    <submittedName>
        <fullName evidence="2">Uncharacterized protein</fullName>
    </submittedName>
</protein>
<proteinExistence type="predicted"/>
<sequence length="74" mass="8896">MARALAGETPHQIEERKKRIVERKERQEKRFEARLQHQMELSKEKKERRKLCHARNDRASRSPSPTRDGESIME</sequence>
<accession>A0A976NYX2</accession>
<gene>
    <name evidence="3" type="ORF">CCR75_007904</name>
    <name evidence="2" type="ORF">CCR75_007906</name>
</gene>
<keyword evidence="4" id="KW-1185">Reference proteome</keyword>
<dbReference type="AlphaFoldDB" id="A0A976NYX2"/>
<evidence type="ECO:0000256" key="1">
    <source>
        <dbReference type="SAM" id="MobiDB-lite"/>
    </source>
</evidence>
<dbReference type="EMBL" id="SHOA02000036">
    <property type="protein sequence ID" value="TDH73164.1"/>
    <property type="molecule type" value="Genomic_DNA"/>
</dbReference>
<dbReference type="GeneID" id="94351631"/>
<reference evidence="2" key="2">
    <citation type="submission" date="2021-07" db="EMBL/GenBank/DDBJ databases">
        <authorList>
            <person name="Fletcher K."/>
        </authorList>
    </citation>
    <scope>NUCLEOTIDE SEQUENCE</scope>
    <source>
        <strain evidence="2">SF5</strain>
    </source>
</reference>
<dbReference type="RefSeq" id="XP_067822835.1">
    <property type="nucleotide sequence ID" value="XM_067965960.1"/>
</dbReference>
<evidence type="ECO:0000313" key="3">
    <source>
        <dbReference type="EMBL" id="TDH73337.1"/>
    </source>
</evidence>